<dbReference type="AlphaFoldDB" id="A0A369A572"/>
<reference evidence="1 2" key="1">
    <citation type="submission" date="2018-07" db="EMBL/GenBank/DDBJ databases">
        <title>Genomic Encyclopedia of Type Strains, Phase IV (KMG-IV): sequencing the most valuable type-strain genomes for metagenomic binning, comparative biology and taxonomic classification.</title>
        <authorList>
            <person name="Goeker M."/>
        </authorList>
    </citation>
    <scope>NUCLEOTIDE SEQUENCE [LARGE SCALE GENOMIC DNA]</scope>
    <source>
        <strain evidence="1 2">DSM 21410</strain>
    </source>
</reference>
<protein>
    <submittedName>
        <fullName evidence="1">Putative transposase/invertase (TIGR01784 family)</fullName>
    </submittedName>
</protein>
<dbReference type="RefSeq" id="WP_125039392.1">
    <property type="nucleotide sequence ID" value="NZ_BHZF01000002.1"/>
</dbReference>
<proteinExistence type="predicted"/>
<evidence type="ECO:0000313" key="2">
    <source>
        <dbReference type="Proteomes" id="UP000253517"/>
    </source>
</evidence>
<sequence length="142" mass="16623">MYPEIVLINVAWFDDRIRSPKDEWIYYMKHEKLPEKVTAKGLHLVSERLRIDATETKEKRAYRKYRKNVLFSDDYIEEVALKNKKLGIEEGLERGMKQGLERGKEEAVVNAFRKGLDTALIAEIVGLTEQKVMEILRKEGLL</sequence>
<gene>
    <name evidence="1" type="ORF">DES35_1027</name>
</gene>
<evidence type="ECO:0000313" key="1">
    <source>
        <dbReference type="EMBL" id="RCX03558.1"/>
    </source>
</evidence>
<keyword evidence="2" id="KW-1185">Reference proteome</keyword>
<dbReference type="EMBL" id="QPJS01000002">
    <property type="protein sequence ID" value="RCX03558.1"/>
    <property type="molecule type" value="Genomic_DNA"/>
</dbReference>
<comment type="caution">
    <text evidence="1">The sequence shown here is derived from an EMBL/GenBank/DDBJ whole genome shotgun (WGS) entry which is preliminary data.</text>
</comment>
<accession>A0A369A572</accession>
<organism evidence="1 2">
    <name type="scientific">Schleiferia thermophila</name>
    <dbReference type="NCBI Taxonomy" id="884107"/>
    <lineage>
        <taxon>Bacteria</taxon>
        <taxon>Pseudomonadati</taxon>
        <taxon>Bacteroidota</taxon>
        <taxon>Flavobacteriia</taxon>
        <taxon>Flavobacteriales</taxon>
        <taxon>Schleiferiaceae</taxon>
        <taxon>Schleiferia</taxon>
    </lineage>
</organism>
<dbReference type="Proteomes" id="UP000253517">
    <property type="component" value="Unassembled WGS sequence"/>
</dbReference>
<name>A0A369A572_9FLAO</name>